<organism evidence="2 3">
    <name type="scientific">Williamsia limnetica</name>
    <dbReference type="NCBI Taxonomy" id="882452"/>
    <lineage>
        <taxon>Bacteria</taxon>
        <taxon>Bacillati</taxon>
        <taxon>Actinomycetota</taxon>
        <taxon>Actinomycetes</taxon>
        <taxon>Mycobacteriales</taxon>
        <taxon>Nocardiaceae</taxon>
        <taxon>Williamsia</taxon>
    </lineage>
</organism>
<protein>
    <recommendedName>
        <fullName evidence="4">Mce-associated membrane protein</fullName>
    </recommendedName>
</protein>
<gene>
    <name evidence="2" type="ORF">DFR67_108222</name>
</gene>
<sequence length="161" mass="16671">MLLSALVGVAVVIALTATIAALTVPDSDNDGGSKQAGPVAPVITDQQATDIATTLTRSMFEINPATADAQVAAFKANTCGDLAKDGLPNLVSFTDELKSRNRSATVTFQSTAVVPHAPQAAVVQAIVASTWQSGDAVNKTRVIYDVIVQNGKTCVTRAQFL</sequence>
<evidence type="ECO:0000313" key="3">
    <source>
        <dbReference type="Proteomes" id="UP000247591"/>
    </source>
</evidence>
<dbReference type="EMBL" id="QJSP01000008">
    <property type="protein sequence ID" value="PYE16471.1"/>
    <property type="molecule type" value="Genomic_DNA"/>
</dbReference>
<name>A0A318RKR2_WILLI</name>
<evidence type="ECO:0008006" key="4">
    <source>
        <dbReference type="Google" id="ProtNLM"/>
    </source>
</evidence>
<proteinExistence type="predicted"/>
<reference evidence="2 3" key="1">
    <citation type="submission" date="2018-06" db="EMBL/GenBank/DDBJ databases">
        <title>Genomic Encyclopedia of Type Strains, Phase IV (KMG-IV): sequencing the most valuable type-strain genomes for metagenomic binning, comparative biology and taxonomic classification.</title>
        <authorList>
            <person name="Goeker M."/>
        </authorList>
    </citation>
    <scope>NUCLEOTIDE SEQUENCE [LARGE SCALE GENOMIC DNA]</scope>
    <source>
        <strain evidence="2 3">DSM 45521</strain>
    </source>
</reference>
<feature type="signal peptide" evidence="1">
    <location>
        <begin position="1"/>
        <end position="20"/>
    </location>
</feature>
<comment type="caution">
    <text evidence="2">The sequence shown here is derived from an EMBL/GenBank/DDBJ whole genome shotgun (WGS) entry which is preliminary data.</text>
</comment>
<dbReference type="AlphaFoldDB" id="A0A318RKR2"/>
<evidence type="ECO:0000313" key="2">
    <source>
        <dbReference type="EMBL" id="PYE16471.1"/>
    </source>
</evidence>
<evidence type="ECO:0000256" key="1">
    <source>
        <dbReference type="SAM" id="SignalP"/>
    </source>
</evidence>
<keyword evidence="1" id="KW-0732">Signal</keyword>
<keyword evidence="3" id="KW-1185">Reference proteome</keyword>
<accession>A0A318RKR2</accession>
<dbReference type="Proteomes" id="UP000247591">
    <property type="component" value="Unassembled WGS sequence"/>
</dbReference>
<feature type="chain" id="PRO_5038554447" description="Mce-associated membrane protein" evidence="1">
    <location>
        <begin position="21"/>
        <end position="161"/>
    </location>
</feature>